<name>A0A2M7TDU7_UNCKA</name>
<evidence type="ECO:0000256" key="1">
    <source>
        <dbReference type="SAM" id="Phobius"/>
    </source>
</evidence>
<gene>
    <name evidence="2" type="ORF">COY33_01110</name>
</gene>
<feature type="transmembrane region" description="Helical" evidence="1">
    <location>
        <begin position="95"/>
        <end position="118"/>
    </location>
</feature>
<dbReference type="AlphaFoldDB" id="A0A2M7TDU7"/>
<dbReference type="EMBL" id="PFNK01000030">
    <property type="protein sequence ID" value="PIZ43700.1"/>
    <property type="molecule type" value="Genomic_DNA"/>
</dbReference>
<keyword evidence="1" id="KW-0812">Transmembrane</keyword>
<keyword evidence="1" id="KW-1133">Transmembrane helix</keyword>
<protein>
    <submittedName>
        <fullName evidence="2">Uncharacterized protein</fullName>
    </submittedName>
</protein>
<feature type="transmembrane region" description="Helical" evidence="1">
    <location>
        <begin position="51"/>
        <end position="73"/>
    </location>
</feature>
<proteinExistence type="predicted"/>
<comment type="caution">
    <text evidence="2">The sequence shown here is derived from an EMBL/GenBank/DDBJ whole genome shotgun (WGS) entry which is preliminary data.</text>
</comment>
<sequence length="392" mass="45285">WIHAQSSNPIWFGAEPHERTVFFGYTTTTLLLFTMTLLFRKKIPSVNQISLIRHIGLVALGLAFVSLPPYIYFKGVEVPLATTFLHKILPMFRTYARLGIFVQLCAILIATVCLSFLIKKTSYKKRFITIFLFCAFSLFEFLNIPPLRVTDFSTLPPEYRWLKEQAKETIVIHYPKSFSVADELLMQTFHEHAFTNFHVQSYYYDLWNSIEYFDIDYRAAEKLAALGIDYAFIHKKLLFDKPNLIDSLWYTRALPEKSSFDPQKLMPGFKLEKDFEKTTILKIDVPGPPIMAVFTKKASGLTQDWPTGRSLAFGKRENRIYLENLVEKANPRELKILLKFDGIGIDKMTFNGEALDVEKEEHQLTLKPFENIINIEGIGVVSVKNIQITPLE</sequence>
<accession>A0A2M7TDU7</accession>
<feature type="non-terminal residue" evidence="2">
    <location>
        <position position="1"/>
    </location>
</feature>
<evidence type="ECO:0000313" key="3">
    <source>
        <dbReference type="Proteomes" id="UP000229915"/>
    </source>
</evidence>
<evidence type="ECO:0000313" key="2">
    <source>
        <dbReference type="EMBL" id="PIZ43700.1"/>
    </source>
</evidence>
<keyword evidence="1" id="KW-0472">Membrane</keyword>
<feature type="transmembrane region" description="Helical" evidence="1">
    <location>
        <begin position="127"/>
        <end position="144"/>
    </location>
</feature>
<reference evidence="3" key="1">
    <citation type="submission" date="2017-09" db="EMBL/GenBank/DDBJ databases">
        <title>Depth-based differentiation of microbial function through sediment-hosted aquifers and enrichment of novel symbionts in the deep terrestrial subsurface.</title>
        <authorList>
            <person name="Probst A.J."/>
            <person name="Ladd B."/>
            <person name="Jarett J.K."/>
            <person name="Geller-Mcgrath D.E."/>
            <person name="Sieber C.M.K."/>
            <person name="Emerson J.B."/>
            <person name="Anantharaman K."/>
            <person name="Thomas B.C."/>
            <person name="Malmstrom R."/>
            <person name="Stieglmeier M."/>
            <person name="Klingl A."/>
            <person name="Woyke T."/>
            <person name="Ryan C.M."/>
            <person name="Banfield J.F."/>
        </authorList>
    </citation>
    <scope>NUCLEOTIDE SEQUENCE [LARGE SCALE GENOMIC DNA]</scope>
</reference>
<feature type="transmembrane region" description="Helical" evidence="1">
    <location>
        <begin position="20"/>
        <end position="39"/>
    </location>
</feature>
<dbReference type="Proteomes" id="UP000229915">
    <property type="component" value="Unassembled WGS sequence"/>
</dbReference>
<organism evidence="2 3">
    <name type="scientific">candidate division WWE3 bacterium CG_4_10_14_0_2_um_filter_42_7</name>
    <dbReference type="NCBI Taxonomy" id="1975073"/>
    <lineage>
        <taxon>Bacteria</taxon>
        <taxon>Katanobacteria</taxon>
    </lineage>
</organism>